<dbReference type="FunFam" id="3.30.565.10:FF:000006">
    <property type="entry name" value="Sensor histidine kinase WalK"/>
    <property type="match status" value="1"/>
</dbReference>
<evidence type="ECO:0000256" key="1">
    <source>
        <dbReference type="ARBA" id="ARBA00000085"/>
    </source>
</evidence>
<reference evidence="10 11" key="1">
    <citation type="journal article" date="2016" name="Front. Microbiol.">
        <title>Fuerstia marisgermanicae gen. nov., sp. nov., an Unusual Member of the Phylum Planctomycetes from the German Wadden Sea.</title>
        <authorList>
            <person name="Kohn T."/>
            <person name="Heuer A."/>
            <person name="Jogler M."/>
            <person name="Vollmers J."/>
            <person name="Boedeker C."/>
            <person name="Bunk B."/>
            <person name="Rast P."/>
            <person name="Borchert D."/>
            <person name="Glockner I."/>
            <person name="Freese H.M."/>
            <person name="Klenk H.P."/>
            <person name="Overmann J."/>
            <person name="Kaster A.K."/>
            <person name="Rohde M."/>
            <person name="Wiegand S."/>
            <person name="Jogler C."/>
        </authorList>
    </citation>
    <scope>NUCLEOTIDE SEQUENCE [LARGE SCALE GENOMIC DNA]</scope>
    <source>
        <strain evidence="10 11">NH11</strain>
    </source>
</reference>
<keyword evidence="11" id="KW-1185">Reference proteome</keyword>
<dbReference type="SMART" id="SM00387">
    <property type="entry name" value="HATPase_c"/>
    <property type="match status" value="1"/>
</dbReference>
<dbReference type="PROSITE" id="PS50110">
    <property type="entry name" value="RESPONSE_REGULATORY"/>
    <property type="match status" value="1"/>
</dbReference>
<evidence type="ECO:0000313" key="11">
    <source>
        <dbReference type="Proteomes" id="UP000187735"/>
    </source>
</evidence>
<dbReference type="CDD" id="cd00082">
    <property type="entry name" value="HisKA"/>
    <property type="match status" value="1"/>
</dbReference>
<dbReference type="GO" id="GO:0000155">
    <property type="term" value="F:phosphorelay sensor kinase activity"/>
    <property type="evidence" value="ECO:0007669"/>
    <property type="project" value="InterPro"/>
</dbReference>
<dbReference type="InterPro" id="IPR003594">
    <property type="entry name" value="HATPase_dom"/>
</dbReference>
<feature type="domain" description="Histidine kinase" evidence="8">
    <location>
        <begin position="166"/>
        <end position="388"/>
    </location>
</feature>
<sequence>MHRQLNILLIEDDEAFALLVTRTLKRLKSQHEVCAVTRLSDAICQLGNRKFDLVLTDLSLPDAVRLESVRTVRAAHPELPLVVLTLLESSELISEALQTGAQDFIVKDSMTPESLERSIQNAVERQKLVAENTVLIERLRSQQQELNGKNARLKQLIETAHRFADNVSHEFRTPLTVIREYAALVREGLLGEVNEQQSEFMDVIIYRVDDLNRMVDDMLDSSKLEAGIMGTYRVSTDAADIIRSPLEGLQLKAQVRGVKLSCDIAPDLPRVYCDPEKAGRVVTNLAANAIKFTEDGQGHVHVEIRPKLDDGDVEISISDNGPGINPDDLKRMFKRFQQLGTCTQSSTKGFGLGLNIARELVDLNYGTIAVESKVECGTTFRFTVPVDNWPEIVSRYCNRLSVASENSRVAVVHVAAVGDFTEAGCRDTESFWRFTQRQTDLIRRLGSSDWVLLVACGPDEIEMVIDRFRSEHAEVSRNRPLPLPALEFQNSGCFLASDVQTIQEVACPEAECLV</sequence>
<accession>A0A1P8WA94</accession>
<dbReference type="GO" id="GO:0009927">
    <property type="term" value="F:histidine phosphotransfer kinase activity"/>
    <property type="evidence" value="ECO:0007669"/>
    <property type="project" value="TreeGrafter"/>
</dbReference>
<proteinExistence type="predicted"/>
<dbReference type="Pfam" id="PF00512">
    <property type="entry name" value="HisKA"/>
    <property type="match status" value="1"/>
</dbReference>
<feature type="modified residue" description="4-aspartylphosphate" evidence="6">
    <location>
        <position position="57"/>
    </location>
</feature>
<gene>
    <name evidence="10" type="primary">divJ</name>
    <name evidence="10" type="ORF">Fuma_00566</name>
</gene>
<dbReference type="InterPro" id="IPR004358">
    <property type="entry name" value="Sig_transdc_His_kin-like_C"/>
</dbReference>
<dbReference type="PRINTS" id="PR00344">
    <property type="entry name" value="BCTRLSENSOR"/>
</dbReference>
<dbReference type="InterPro" id="IPR011006">
    <property type="entry name" value="CheY-like_superfamily"/>
</dbReference>
<feature type="domain" description="Response regulatory" evidence="9">
    <location>
        <begin position="6"/>
        <end position="122"/>
    </location>
</feature>
<dbReference type="PANTHER" id="PTHR43047:SF72">
    <property type="entry name" value="OSMOSENSING HISTIDINE PROTEIN KINASE SLN1"/>
    <property type="match status" value="1"/>
</dbReference>
<dbReference type="OrthoDB" id="9813394at2"/>
<dbReference type="SUPFAM" id="SSF55874">
    <property type="entry name" value="ATPase domain of HSP90 chaperone/DNA topoisomerase II/histidine kinase"/>
    <property type="match status" value="1"/>
</dbReference>
<keyword evidence="7" id="KW-0175">Coiled coil</keyword>
<dbReference type="Gene3D" id="1.10.287.130">
    <property type="match status" value="1"/>
</dbReference>
<dbReference type="SMART" id="SM00388">
    <property type="entry name" value="HisKA"/>
    <property type="match status" value="1"/>
</dbReference>
<comment type="catalytic activity">
    <reaction evidence="1">
        <text>ATP + protein L-histidine = ADP + protein N-phospho-L-histidine.</text>
        <dbReference type="EC" id="2.7.13.3"/>
    </reaction>
</comment>
<dbReference type="PANTHER" id="PTHR43047">
    <property type="entry name" value="TWO-COMPONENT HISTIDINE PROTEIN KINASE"/>
    <property type="match status" value="1"/>
</dbReference>
<dbReference type="Proteomes" id="UP000187735">
    <property type="component" value="Chromosome"/>
</dbReference>
<dbReference type="InterPro" id="IPR036097">
    <property type="entry name" value="HisK_dim/P_sf"/>
</dbReference>
<dbReference type="EC" id="2.7.13.3" evidence="2"/>
<evidence type="ECO:0000256" key="5">
    <source>
        <dbReference type="ARBA" id="ARBA00022777"/>
    </source>
</evidence>
<evidence type="ECO:0000256" key="7">
    <source>
        <dbReference type="SAM" id="Coils"/>
    </source>
</evidence>
<dbReference type="EMBL" id="CP017641">
    <property type="protein sequence ID" value="APZ90982.1"/>
    <property type="molecule type" value="Genomic_DNA"/>
</dbReference>
<dbReference type="AlphaFoldDB" id="A0A1P8WA94"/>
<dbReference type="SUPFAM" id="SSF52172">
    <property type="entry name" value="CheY-like"/>
    <property type="match status" value="1"/>
</dbReference>
<dbReference type="RefSeq" id="WP_077022801.1">
    <property type="nucleotide sequence ID" value="NZ_CP017641.1"/>
</dbReference>
<dbReference type="STRING" id="1891926.Fuma_00566"/>
<name>A0A1P8WA94_9PLAN</name>
<evidence type="ECO:0000259" key="9">
    <source>
        <dbReference type="PROSITE" id="PS50110"/>
    </source>
</evidence>
<dbReference type="InterPro" id="IPR001789">
    <property type="entry name" value="Sig_transdc_resp-reg_receiver"/>
</dbReference>
<dbReference type="Gene3D" id="3.40.50.2300">
    <property type="match status" value="1"/>
</dbReference>
<keyword evidence="5 10" id="KW-0418">Kinase</keyword>
<evidence type="ECO:0000256" key="2">
    <source>
        <dbReference type="ARBA" id="ARBA00012438"/>
    </source>
</evidence>
<dbReference type="PROSITE" id="PS50109">
    <property type="entry name" value="HIS_KIN"/>
    <property type="match status" value="1"/>
</dbReference>
<organism evidence="10 11">
    <name type="scientific">Fuerstiella marisgermanici</name>
    <dbReference type="NCBI Taxonomy" id="1891926"/>
    <lineage>
        <taxon>Bacteria</taxon>
        <taxon>Pseudomonadati</taxon>
        <taxon>Planctomycetota</taxon>
        <taxon>Planctomycetia</taxon>
        <taxon>Planctomycetales</taxon>
        <taxon>Planctomycetaceae</taxon>
        <taxon>Fuerstiella</taxon>
    </lineage>
</organism>
<dbReference type="InterPro" id="IPR036890">
    <property type="entry name" value="HATPase_C_sf"/>
</dbReference>
<dbReference type="Pfam" id="PF00072">
    <property type="entry name" value="Response_reg"/>
    <property type="match status" value="1"/>
</dbReference>
<keyword evidence="3 6" id="KW-0597">Phosphoprotein</keyword>
<dbReference type="CDD" id="cd00156">
    <property type="entry name" value="REC"/>
    <property type="match status" value="1"/>
</dbReference>
<dbReference type="SMART" id="SM00448">
    <property type="entry name" value="REC"/>
    <property type="match status" value="1"/>
</dbReference>
<dbReference type="InterPro" id="IPR005467">
    <property type="entry name" value="His_kinase_dom"/>
</dbReference>
<evidence type="ECO:0000256" key="4">
    <source>
        <dbReference type="ARBA" id="ARBA00022679"/>
    </source>
</evidence>
<evidence type="ECO:0000256" key="3">
    <source>
        <dbReference type="ARBA" id="ARBA00022553"/>
    </source>
</evidence>
<evidence type="ECO:0000256" key="6">
    <source>
        <dbReference type="PROSITE-ProRule" id="PRU00169"/>
    </source>
</evidence>
<evidence type="ECO:0000313" key="10">
    <source>
        <dbReference type="EMBL" id="APZ90982.1"/>
    </source>
</evidence>
<feature type="coiled-coil region" evidence="7">
    <location>
        <begin position="125"/>
        <end position="159"/>
    </location>
</feature>
<dbReference type="KEGG" id="fmr:Fuma_00566"/>
<protein>
    <recommendedName>
        <fullName evidence="2">histidine kinase</fullName>
        <ecNumber evidence="2">2.7.13.3</ecNumber>
    </recommendedName>
</protein>
<evidence type="ECO:0000259" key="8">
    <source>
        <dbReference type="PROSITE" id="PS50109"/>
    </source>
</evidence>
<dbReference type="InterPro" id="IPR003661">
    <property type="entry name" value="HisK_dim/P_dom"/>
</dbReference>
<dbReference type="Pfam" id="PF02518">
    <property type="entry name" value="HATPase_c"/>
    <property type="match status" value="1"/>
</dbReference>
<dbReference type="SUPFAM" id="SSF47384">
    <property type="entry name" value="Homodimeric domain of signal transducing histidine kinase"/>
    <property type="match status" value="1"/>
</dbReference>
<dbReference type="Gene3D" id="3.30.565.10">
    <property type="entry name" value="Histidine kinase-like ATPase, C-terminal domain"/>
    <property type="match status" value="1"/>
</dbReference>
<keyword evidence="4 10" id="KW-0808">Transferase</keyword>
<dbReference type="GO" id="GO:0005886">
    <property type="term" value="C:plasma membrane"/>
    <property type="evidence" value="ECO:0007669"/>
    <property type="project" value="TreeGrafter"/>
</dbReference>